<dbReference type="InterPro" id="IPR001346">
    <property type="entry name" value="Interferon_reg_fact_DNA-bd_dom"/>
</dbReference>
<dbReference type="InterPro" id="IPR019471">
    <property type="entry name" value="Interferon_reg_factor-3"/>
</dbReference>
<dbReference type="GO" id="GO:0002376">
    <property type="term" value="P:immune system process"/>
    <property type="evidence" value="ECO:0007669"/>
    <property type="project" value="TreeGrafter"/>
</dbReference>
<dbReference type="Proteomes" id="UP000271974">
    <property type="component" value="Unassembled WGS sequence"/>
</dbReference>
<dbReference type="PRINTS" id="PR00267">
    <property type="entry name" value="INTFRNREGFCT"/>
</dbReference>
<dbReference type="SUPFAM" id="SSF46785">
    <property type="entry name" value="Winged helix' DNA-binding domain"/>
    <property type="match status" value="1"/>
</dbReference>
<keyword evidence="4" id="KW-1185">Reference proteome</keyword>
<evidence type="ECO:0000256" key="1">
    <source>
        <dbReference type="SAM" id="MobiDB-lite"/>
    </source>
</evidence>
<dbReference type="PANTHER" id="PTHR11949">
    <property type="entry name" value="INTERFERON REGULATORY FACTOR"/>
    <property type="match status" value="1"/>
</dbReference>
<proteinExistence type="predicted"/>
<comment type="caution">
    <text evidence="3">The sequence shown here is derived from an EMBL/GenBank/DDBJ whole genome shotgun (WGS) entry which is preliminary data.</text>
</comment>
<dbReference type="SMART" id="SM00348">
    <property type="entry name" value="IRF"/>
    <property type="match status" value="1"/>
</dbReference>
<accession>A0A433TJZ5</accession>
<dbReference type="GO" id="GO:0000978">
    <property type="term" value="F:RNA polymerase II cis-regulatory region sequence-specific DNA binding"/>
    <property type="evidence" value="ECO:0007669"/>
    <property type="project" value="TreeGrafter"/>
</dbReference>
<dbReference type="GO" id="GO:0000981">
    <property type="term" value="F:DNA-binding transcription factor activity, RNA polymerase II-specific"/>
    <property type="evidence" value="ECO:0007669"/>
    <property type="project" value="TreeGrafter"/>
</dbReference>
<gene>
    <name evidence="3" type="ORF">EGW08_010362</name>
</gene>
<dbReference type="Gene3D" id="2.60.200.10">
    <property type="match status" value="1"/>
</dbReference>
<sequence>MEPKGTSRIGFCLWLEQTVNEGSCPGLEWVNKDQGLFKVPWYHFNKCENLRTHFKVYRDWAVYTGIHVPGDEEDFPKWKRNFRCALNKVSDISEVRELHSDKSSKAPFKVYRFLKRHSPTPATQQEEGWILVDASDELVGTSMMSFEPIATSSLYPSTVVSPLGNDSENTPVSFTTYTAETLAAPELLSQAHNIPTVVADALSYCENSEQTSTTQDQNLMEDEHQEPHRLEPHQYFTDEQQQRVHDKRKPQHIGRVSALKRPFDDSGAGSSNRDPWISLQDEEHMSERCETDLPDGTPMSISENLVTADFKKEQAHPVKEVELTGLAEREEIQESDEKMSIPSDLVSVSSDDLFCVPGSGPPYPSSLALDNDARKGGKVSYLQTAVPHTVKPEEEGITVKVFYGFHLQKVLERTIVDAAKGCSVYFGQQKRDIPDFAERIYGPRDTVQLELPRADIIGNSGSGSGRMTEYMDAILREMQRGVVLTARDGDLYAKRFCRTRAFVYDQDKHSWPLTRKINIPEKIFDFDTFRAKFDKYKQSVLEGDQKSIPPLPHVYLTFGHRVPLENEIHGKVLVAMLVTHRRAEQMLRGFQSMLGIDNPAMSANRFLSSMDTMDKLVDNYDSMSIE</sequence>
<dbReference type="Pfam" id="PF00605">
    <property type="entry name" value="IRF"/>
    <property type="match status" value="1"/>
</dbReference>
<organism evidence="3 4">
    <name type="scientific">Elysia chlorotica</name>
    <name type="common">Eastern emerald elysia</name>
    <name type="synonym">Sea slug</name>
    <dbReference type="NCBI Taxonomy" id="188477"/>
    <lineage>
        <taxon>Eukaryota</taxon>
        <taxon>Metazoa</taxon>
        <taxon>Spiralia</taxon>
        <taxon>Lophotrochozoa</taxon>
        <taxon>Mollusca</taxon>
        <taxon>Gastropoda</taxon>
        <taxon>Heterobranchia</taxon>
        <taxon>Euthyneura</taxon>
        <taxon>Panpulmonata</taxon>
        <taxon>Sacoglossa</taxon>
        <taxon>Placobranchoidea</taxon>
        <taxon>Plakobranchidae</taxon>
        <taxon>Elysia</taxon>
    </lineage>
</organism>
<dbReference type="InterPro" id="IPR036388">
    <property type="entry name" value="WH-like_DNA-bd_sf"/>
</dbReference>
<dbReference type="InterPro" id="IPR036390">
    <property type="entry name" value="WH_DNA-bd_sf"/>
</dbReference>
<dbReference type="GO" id="GO:0045893">
    <property type="term" value="P:positive regulation of DNA-templated transcription"/>
    <property type="evidence" value="ECO:0007669"/>
    <property type="project" value="UniProtKB-ARBA"/>
</dbReference>
<dbReference type="GO" id="GO:0005634">
    <property type="term" value="C:nucleus"/>
    <property type="evidence" value="ECO:0007669"/>
    <property type="project" value="TreeGrafter"/>
</dbReference>
<protein>
    <recommendedName>
        <fullName evidence="2">IRF tryptophan pentad repeat domain-containing protein</fullName>
    </recommendedName>
</protein>
<evidence type="ECO:0000313" key="4">
    <source>
        <dbReference type="Proteomes" id="UP000271974"/>
    </source>
</evidence>
<dbReference type="AlphaFoldDB" id="A0A433TJZ5"/>
<feature type="domain" description="IRF tryptophan pentad repeat" evidence="2">
    <location>
        <begin position="8"/>
        <end position="115"/>
    </location>
</feature>
<dbReference type="EMBL" id="RQTK01000316">
    <property type="protein sequence ID" value="RUS81892.1"/>
    <property type="molecule type" value="Genomic_DNA"/>
</dbReference>
<dbReference type="InterPro" id="IPR017855">
    <property type="entry name" value="SMAD-like_dom_sf"/>
</dbReference>
<dbReference type="Pfam" id="PF10401">
    <property type="entry name" value="IRF-3"/>
    <property type="match status" value="1"/>
</dbReference>
<name>A0A433TJZ5_ELYCH</name>
<dbReference type="OrthoDB" id="6538197at2759"/>
<dbReference type="InterPro" id="IPR008984">
    <property type="entry name" value="SMAD_FHA_dom_sf"/>
</dbReference>
<dbReference type="SUPFAM" id="SSF49879">
    <property type="entry name" value="SMAD/FHA domain"/>
    <property type="match status" value="1"/>
</dbReference>
<dbReference type="SMART" id="SM01243">
    <property type="entry name" value="IRF-3"/>
    <property type="match status" value="1"/>
</dbReference>
<evidence type="ECO:0000259" key="2">
    <source>
        <dbReference type="PROSITE" id="PS51507"/>
    </source>
</evidence>
<feature type="region of interest" description="Disordered" evidence="1">
    <location>
        <begin position="240"/>
        <end position="284"/>
    </location>
</feature>
<evidence type="ECO:0000313" key="3">
    <source>
        <dbReference type="EMBL" id="RUS81892.1"/>
    </source>
</evidence>
<dbReference type="PANTHER" id="PTHR11949:SF17">
    <property type="entry name" value="IRF TRYPTOPHAN PENTAD REPEAT DOMAIN-CONTAINING PROTEIN"/>
    <property type="match status" value="1"/>
</dbReference>
<dbReference type="PROSITE" id="PS51507">
    <property type="entry name" value="IRF_2"/>
    <property type="match status" value="1"/>
</dbReference>
<reference evidence="3 4" key="1">
    <citation type="submission" date="2019-01" db="EMBL/GenBank/DDBJ databases">
        <title>A draft genome assembly of the solar-powered sea slug Elysia chlorotica.</title>
        <authorList>
            <person name="Cai H."/>
            <person name="Li Q."/>
            <person name="Fang X."/>
            <person name="Li J."/>
            <person name="Curtis N.E."/>
            <person name="Altenburger A."/>
            <person name="Shibata T."/>
            <person name="Feng M."/>
            <person name="Maeda T."/>
            <person name="Schwartz J.A."/>
            <person name="Shigenobu S."/>
            <person name="Lundholm N."/>
            <person name="Nishiyama T."/>
            <person name="Yang H."/>
            <person name="Hasebe M."/>
            <person name="Li S."/>
            <person name="Pierce S.K."/>
            <person name="Wang J."/>
        </authorList>
    </citation>
    <scope>NUCLEOTIDE SEQUENCE [LARGE SCALE GENOMIC DNA]</scope>
    <source>
        <strain evidence="3">EC2010</strain>
        <tissue evidence="3">Whole organism of an adult</tissue>
    </source>
</reference>
<dbReference type="CDD" id="cd00103">
    <property type="entry name" value="IRF"/>
    <property type="match status" value="1"/>
</dbReference>
<dbReference type="STRING" id="188477.A0A433TJZ5"/>
<dbReference type="Gene3D" id="1.10.10.10">
    <property type="entry name" value="Winged helix-like DNA-binding domain superfamily/Winged helix DNA-binding domain"/>
    <property type="match status" value="1"/>
</dbReference>